<feature type="region of interest" description="Disordered" evidence="1">
    <location>
        <begin position="27"/>
        <end position="55"/>
    </location>
</feature>
<evidence type="ECO:0000313" key="3">
    <source>
        <dbReference type="Proteomes" id="UP000000763"/>
    </source>
</evidence>
<evidence type="ECO:0000256" key="1">
    <source>
        <dbReference type="SAM" id="MobiDB-lite"/>
    </source>
</evidence>
<dbReference type="Proteomes" id="UP000000763">
    <property type="component" value="Chromosome 9"/>
</dbReference>
<name>Q652A0_ORYSJ</name>
<protein>
    <submittedName>
        <fullName evidence="2">Uncharacterized protein</fullName>
    </submittedName>
</protein>
<accession>Q652A0</accession>
<organism evidence="2 3">
    <name type="scientific">Oryza sativa subsp. japonica</name>
    <name type="common">Rice</name>
    <dbReference type="NCBI Taxonomy" id="39947"/>
    <lineage>
        <taxon>Eukaryota</taxon>
        <taxon>Viridiplantae</taxon>
        <taxon>Streptophyta</taxon>
        <taxon>Embryophyta</taxon>
        <taxon>Tracheophyta</taxon>
        <taxon>Spermatophyta</taxon>
        <taxon>Magnoliopsida</taxon>
        <taxon>Liliopsida</taxon>
        <taxon>Poales</taxon>
        <taxon>Poaceae</taxon>
        <taxon>BOP clade</taxon>
        <taxon>Oryzoideae</taxon>
        <taxon>Oryzeae</taxon>
        <taxon>Oryzinae</taxon>
        <taxon>Oryza</taxon>
        <taxon>Oryza sativa</taxon>
    </lineage>
</organism>
<dbReference type="EMBL" id="AP005681">
    <property type="protein sequence ID" value="BAD46367.1"/>
    <property type="molecule type" value="Genomic_DNA"/>
</dbReference>
<sequence>MGVWARAGHDARACLPGARLFAGDGEAAGRAGDGAHRTGARAQRSITAKSASERNKHVATCGNPVPYPPRQNPDLLCPFALHWYGVTACLAAWDDLNNP</sequence>
<proteinExistence type="predicted"/>
<dbReference type="AlphaFoldDB" id="Q652A0"/>
<gene>
    <name evidence="2" type="primary">OJ1439_F07.28</name>
</gene>
<reference evidence="3" key="1">
    <citation type="journal article" date="2005" name="Nature">
        <title>The map-based sequence of the rice genome.</title>
        <authorList>
            <consortium name="International rice genome sequencing project (IRGSP)"/>
            <person name="Matsumoto T."/>
            <person name="Wu J."/>
            <person name="Kanamori H."/>
            <person name="Katayose Y."/>
            <person name="Fujisawa M."/>
            <person name="Namiki N."/>
            <person name="Mizuno H."/>
            <person name="Yamamoto K."/>
            <person name="Antonio B.A."/>
            <person name="Baba T."/>
            <person name="Sakata K."/>
            <person name="Nagamura Y."/>
            <person name="Aoki H."/>
            <person name="Arikawa K."/>
            <person name="Arita K."/>
            <person name="Bito T."/>
            <person name="Chiden Y."/>
            <person name="Fujitsuka N."/>
            <person name="Fukunaka R."/>
            <person name="Hamada M."/>
            <person name="Harada C."/>
            <person name="Hayashi A."/>
            <person name="Hijishita S."/>
            <person name="Honda M."/>
            <person name="Hosokawa S."/>
            <person name="Ichikawa Y."/>
            <person name="Idonuma A."/>
            <person name="Iijima M."/>
            <person name="Ikeda M."/>
            <person name="Ikeno M."/>
            <person name="Ito K."/>
            <person name="Ito S."/>
            <person name="Ito T."/>
            <person name="Ito Y."/>
            <person name="Ito Y."/>
            <person name="Iwabuchi A."/>
            <person name="Kamiya K."/>
            <person name="Karasawa W."/>
            <person name="Kurita K."/>
            <person name="Katagiri S."/>
            <person name="Kikuta A."/>
            <person name="Kobayashi H."/>
            <person name="Kobayashi N."/>
            <person name="Machita K."/>
            <person name="Maehara T."/>
            <person name="Masukawa M."/>
            <person name="Mizubayashi T."/>
            <person name="Mukai Y."/>
            <person name="Nagasaki H."/>
            <person name="Nagata Y."/>
            <person name="Naito S."/>
            <person name="Nakashima M."/>
            <person name="Nakama Y."/>
            <person name="Nakamichi Y."/>
            <person name="Nakamura M."/>
            <person name="Meguro A."/>
            <person name="Negishi M."/>
            <person name="Ohta I."/>
            <person name="Ohta T."/>
            <person name="Okamoto M."/>
            <person name="Ono N."/>
            <person name="Saji S."/>
            <person name="Sakaguchi M."/>
            <person name="Sakai K."/>
            <person name="Shibata M."/>
            <person name="Shimokawa T."/>
            <person name="Song J."/>
            <person name="Takazaki Y."/>
            <person name="Terasawa K."/>
            <person name="Tsugane M."/>
            <person name="Tsuji K."/>
            <person name="Ueda S."/>
            <person name="Waki K."/>
            <person name="Yamagata H."/>
            <person name="Yamamoto M."/>
            <person name="Yamamoto S."/>
            <person name="Yamane H."/>
            <person name="Yoshiki S."/>
            <person name="Yoshihara R."/>
            <person name="Yukawa K."/>
            <person name="Zhong H."/>
            <person name="Yano M."/>
            <person name="Yuan Q."/>
            <person name="Ouyang S."/>
            <person name="Liu J."/>
            <person name="Jones K.M."/>
            <person name="Gansberger K."/>
            <person name="Moffat K."/>
            <person name="Hill J."/>
            <person name="Bera J."/>
            <person name="Fadrosh D."/>
            <person name="Jin S."/>
            <person name="Johri S."/>
            <person name="Kim M."/>
            <person name="Overton L."/>
            <person name="Reardon M."/>
            <person name="Tsitrin T."/>
            <person name="Vuong H."/>
            <person name="Weaver B."/>
            <person name="Ciecko A."/>
            <person name="Tallon L."/>
            <person name="Jackson J."/>
            <person name="Pai G."/>
            <person name="Aken S.V."/>
            <person name="Utterback T."/>
            <person name="Reidmuller S."/>
            <person name="Feldblyum T."/>
            <person name="Hsiao J."/>
            <person name="Zismann V."/>
            <person name="Iobst S."/>
            <person name="de Vazeille A.R."/>
            <person name="Buell C.R."/>
            <person name="Ying K."/>
            <person name="Li Y."/>
            <person name="Lu T."/>
            <person name="Huang Y."/>
            <person name="Zhao Q."/>
            <person name="Feng Q."/>
            <person name="Zhang L."/>
            <person name="Zhu J."/>
            <person name="Weng Q."/>
            <person name="Mu J."/>
            <person name="Lu Y."/>
            <person name="Fan D."/>
            <person name="Liu Y."/>
            <person name="Guan J."/>
            <person name="Zhang Y."/>
            <person name="Yu S."/>
            <person name="Liu X."/>
            <person name="Zhang Y."/>
            <person name="Hong G."/>
            <person name="Han B."/>
            <person name="Choisne N."/>
            <person name="Demange N."/>
            <person name="Orjeda G."/>
            <person name="Samain S."/>
            <person name="Cattolico L."/>
            <person name="Pelletier E."/>
            <person name="Couloux A."/>
            <person name="Segurens B."/>
            <person name="Wincker P."/>
            <person name="D'Hont A."/>
            <person name="Scarpelli C."/>
            <person name="Weissenbach J."/>
            <person name="Salanoubat M."/>
            <person name="Quetier F."/>
            <person name="Yu Y."/>
            <person name="Kim H.R."/>
            <person name="Rambo T."/>
            <person name="Currie J."/>
            <person name="Collura K."/>
            <person name="Luo M."/>
            <person name="Yang T."/>
            <person name="Ammiraju J.S.S."/>
            <person name="Engler F."/>
            <person name="Soderlund C."/>
            <person name="Wing R.A."/>
            <person name="Palmer L.E."/>
            <person name="de la Bastide M."/>
            <person name="Spiegel L."/>
            <person name="Nascimento L."/>
            <person name="Zutavern T."/>
            <person name="O'Shaughnessy A."/>
            <person name="Dike S."/>
            <person name="Dedhia N."/>
            <person name="Preston R."/>
            <person name="Balija V."/>
            <person name="McCombie W.R."/>
            <person name="Chow T."/>
            <person name="Chen H."/>
            <person name="Chung M."/>
            <person name="Chen C."/>
            <person name="Shaw J."/>
            <person name="Wu H."/>
            <person name="Hsiao K."/>
            <person name="Chao Y."/>
            <person name="Chu M."/>
            <person name="Cheng C."/>
            <person name="Hour A."/>
            <person name="Lee P."/>
            <person name="Lin S."/>
            <person name="Lin Y."/>
            <person name="Liou J."/>
            <person name="Liu S."/>
            <person name="Hsing Y."/>
            <person name="Raghuvanshi S."/>
            <person name="Mohanty A."/>
            <person name="Bharti A.K."/>
            <person name="Gaur A."/>
            <person name="Gupta V."/>
            <person name="Kumar D."/>
            <person name="Ravi V."/>
            <person name="Vij S."/>
            <person name="Kapur A."/>
            <person name="Khurana P."/>
            <person name="Khurana P."/>
            <person name="Khurana J.P."/>
            <person name="Tyagi A.K."/>
            <person name="Gaikwad K."/>
            <person name="Singh A."/>
            <person name="Dalal V."/>
            <person name="Srivastava S."/>
            <person name="Dixit A."/>
            <person name="Pal A.K."/>
            <person name="Ghazi I.A."/>
            <person name="Yadav M."/>
            <person name="Pandit A."/>
            <person name="Bhargava A."/>
            <person name="Sureshbabu K."/>
            <person name="Batra K."/>
            <person name="Sharma T.R."/>
            <person name="Mohapatra T."/>
            <person name="Singh N.K."/>
            <person name="Messing J."/>
            <person name="Nelson A.B."/>
            <person name="Fuks G."/>
            <person name="Kavchok S."/>
            <person name="Keizer G."/>
            <person name="Linton E."/>
            <person name="Llaca V."/>
            <person name="Song R."/>
            <person name="Tanyolac B."/>
            <person name="Young S."/>
            <person name="Ho-Il K."/>
            <person name="Hahn J.H."/>
            <person name="Sangsakoo G."/>
            <person name="Vanavichit A."/>
            <person name="de Mattos Luiz.A.T."/>
            <person name="Zimmer P.D."/>
            <person name="Malone G."/>
            <person name="Dellagostin O."/>
            <person name="de Oliveira A.C."/>
            <person name="Bevan M."/>
            <person name="Bancroft I."/>
            <person name="Minx P."/>
            <person name="Cordum H."/>
            <person name="Wilson R."/>
            <person name="Cheng Z."/>
            <person name="Jin W."/>
            <person name="Jiang J."/>
            <person name="Leong S.A."/>
            <person name="Iwama H."/>
            <person name="Gojobori T."/>
            <person name="Itoh T."/>
            <person name="Niimura Y."/>
            <person name="Fujii Y."/>
            <person name="Habara T."/>
            <person name="Sakai H."/>
            <person name="Sato Y."/>
            <person name="Wilson G."/>
            <person name="Kumar K."/>
            <person name="McCouch S."/>
            <person name="Juretic N."/>
            <person name="Hoen D."/>
            <person name="Wright S."/>
            <person name="Bruskiewich R."/>
            <person name="Bureau T."/>
            <person name="Miyao A."/>
            <person name="Hirochika H."/>
            <person name="Nishikawa T."/>
            <person name="Kadowaki K."/>
            <person name="Sugiura M."/>
            <person name="Burr B."/>
            <person name="Sasaki T."/>
        </authorList>
    </citation>
    <scope>NUCLEOTIDE SEQUENCE [LARGE SCALE GENOMIC DNA]</scope>
    <source>
        <strain evidence="3">cv. Nipponbare</strain>
    </source>
</reference>
<reference evidence="3" key="2">
    <citation type="journal article" date="2008" name="Nucleic Acids Res.">
        <title>The rice annotation project database (RAP-DB): 2008 update.</title>
        <authorList>
            <consortium name="The rice annotation project (RAP)"/>
        </authorList>
    </citation>
    <scope>GENOME REANNOTATION</scope>
    <source>
        <strain evidence="3">cv. Nipponbare</strain>
    </source>
</reference>
<evidence type="ECO:0000313" key="2">
    <source>
        <dbReference type="EMBL" id="BAD46367.1"/>
    </source>
</evidence>